<dbReference type="InterPro" id="IPR005467">
    <property type="entry name" value="His_kinase_dom"/>
</dbReference>
<sequence length="402" mass="44065">MSIPDAPDPASLQAENNSLKRQVFDLTAALGRLKETSDMYRMVADTAADAILCADGNLELVYANPSAGTLLKIAPARLVGKPFESILTPEDGRTLRQDLQQRMASALPSLRWSDVELTIVTAEEEQIPVDVSFGAVRSQEGHYRLTIFMRDARPRKRLEQESRERQSALAHANRLKSVGELAAGLAHELNQPLAAVCLHADLTSNLLDNNGDPADIRENTEIIAHQAERAAGIIAVLREMIRKNEPRQRQLDANETVRSVIRLLNSELHSRRIQLELQLAEGLPPVLADRTQIEQILVNLLQNAAESIAAADSPERTIRVETRHSGQAIEFEVTDSGPGLPADDPSRVFENFYTTKSSGLGIGLGICRSIAAMHRGQMLARNVSTGGASFVLTLPQMEERGE</sequence>
<dbReference type="InterPro" id="IPR035965">
    <property type="entry name" value="PAS-like_dom_sf"/>
</dbReference>
<evidence type="ECO:0000256" key="5">
    <source>
        <dbReference type="ARBA" id="ARBA00022741"/>
    </source>
</evidence>
<dbReference type="PANTHER" id="PTHR43065">
    <property type="entry name" value="SENSOR HISTIDINE KINASE"/>
    <property type="match status" value="1"/>
</dbReference>
<dbReference type="EMBL" id="CP002546">
    <property type="protein sequence ID" value="ADY60845.1"/>
    <property type="molecule type" value="Genomic_DNA"/>
</dbReference>
<dbReference type="HOGENOM" id="CLU_000445_114_39_0"/>
<dbReference type="Gene3D" id="3.30.450.20">
    <property type="entry name" value="PAS domain"/>
    <property type="match status" value="1"/>
</dbReference>
<evidence type="ECO:0000256" key="4">
    <source>
        <dbReference type="ARBA" id="ARBA00022679"/>
    </source>
</evidence>
<evidence type="ECO:0000256" key="2">
    <source>
        <dbReference type="ARBA" id="ARBA00012438"/>
    </source>
</evidence>
<dbReference type="SMART" id="SM00091">
    <property type="entry name" value="PAS"/>
    <property type="match status" value="1"/>
</dbReference>
<dbReference type="NCBIfam" id="TIGR00229">
    <property type="entry name" value="sensory_box"/>
    <property type="match status" value="1"/>
</dbReference>
<evidence type="ECO:0000256" key="6">
    <source>
        <dbReference type="ARBA" id="ARBA00022777"/>
    </source>
</evidence>
<dbReference type="SUPFAM" id="SSF47384">
    <property type="entry name" value="Homodimeric domain of signal transducing histidine kinase"/>
    <property type="match status" value="1"/>
</dbReference>
<keyword evidence="8" id="KW-0902">Two-component regulatory system</keyword>
<reference evidence="12" key="1">
    <citation type="submission" date="2011-02" db="EMBL/GenBank/DDBJ databases">
        <title>The complete genome of Planctomyces brasiliensis DSM 5305.</title>
        <authorList>
            <person name="Lucas S."/>
            <person name="Copeland A."/>
            <person name="Lapidus A."/>
            <person name="Bruce D."/>
            <person name="Goodwin L."/>
            <person name="Pitluck S."/>
            <person name="Kyrpides N."/>
            <person name="Mavromatis K."/>
            <person name="Pagani I."/>
            <person name="Ivanova N."/>
            <person name="Ovchinnikova G."/>
            <person name="Lu M."/>
            <person name="Detter J.C."/>
            <person name="Han C."/>
            <person name="Land M."/>
            <person name="Hauser L."/>
            <person name="Markowitz V."/>
            <person name="Cheng J.-F."/>
            <person name="Hugenholtz P."/>
            <person name="Woyke T."/>
            <person name="Wu D."/>
            <person name="Tindall B."/>
            <person name="Pomrenke H.G."/>
            <person name="Brambilla E."/>
            <person name="Klenk H.-P."/>
            <person name="Eisen J.A."/>
        </authorList>
    </citation>
    <scope>NUCLEOTIDE SEQUENCE [LARGE SCALE GENOMIC DNA]</scope>
    <source>
        <strain evidence="12">ATCC 49424 / DSM 5305 / JCM 21570 / IAM 15109 / NBRC 103401 / IFAM 1448</strain>
    </source>
</reference>
<keyword evidence="12" id="KW-1185">Reference proteome</keyword>
<dbReference type="eggNOG" id="COG4191">
    <property type="taxonomic scope" value="Bacteria"/>
</dbReference>
<gene>
    <name evidence="11" type="ordered locus">Plabr_3248</name>
</gene>
<dbReference type="SUPFAM" id="SSF55785">
    <property type="entry name" value="PYP-like sensor domain (PAS domain)"/>
    <property type="match status" value="1"/>
</dbReference>
<dbReference type="PRINTS" id="PR00344">
    <property type="entry name" value="BCTRLSENSOR"/>
</dbReference>
<evidence type="ECO:0000256" key="8">
    <source>
        <dbReference type="ARBA" id="ARBA00023012"/>
    </source>
</evidence>
<proteinExistence type="predicted"/>
<evidence type="ECO:0000256" key="1">
    <source>
        <dbReference type="ARBA" id="ARBA00000085"/>
    </source>
</evidence>
<dbReference type="Proteomes" id="UP000006860">
    <property type="component" value="Chromosome"/>
</dbReference>
<dbReference type="AlphaFoldDB" id="F0SK88"/>
<dbReference type="InterPro" id="IPR003661">
    <property type="entry name" value="HisK_dim/P_dom"/>
</dbReference>
<dbReference type="Pfam" id="PF00512">
    <property type="entry name" value="HisKA"/>
    <property type="match status" value="1"/>
</dbReference>
<dbReference type="GO" id="GO:0005524">
    <property type="term" value="F:ATP binding"/>
    <property type="evidence" value="ECO:0007669"/>
    <property type="project" value="UniProtKB-KW"/>
</dbReference>
<keyword evidence="5" id="KW-0547">Nucleotide-binding</keyword>
<keyword evidence="4" id="KW-0808">Transferase</keyword>
<dbReference type="CDD" id="cd00082">
    <property type="entry name" value="HisKA"/>
    <property type="match status" value="1"/>
</dbReference>
<dbReference type="PANTHER" id="PTHR43065:SF46">
    <property type="entry name" value="C4-DICARBOXYLATE TRANSPORT SENSOR PROTEIN DCTB"/>
    <property type="match status" value="1"/>
</dbReference>
<dbReference type="Pfam" id="PF13426">
    <property type="entry name" value="PAS_9"/>
    <property type="match status" value="1"/>
</dbReference>
<name>F0SK88_RUBBR</name>
<accession>F0SK88</accession>
<protein>
    <recommendedName>
        <fullName evidence="2">histidine kinase</fullName>
        <ecNumber evidence="2">2.7.13.3</ecNumber>
    </recommendedName>
</protein>
<dbReference type="Gene3D" id="1.10.287.130">
    <property type="match status" value="1"/>
</dbReference>
<dbReference type="InterPro" id="IPR003594">
    <property type="entry name" value="HATPase_dom"/>
</dbReference>
<dbReference type="InterPro" id="IPR000014">
    <property type="entry name" value="PAS"/>
</dbReference>
<dbReference type="InterPro" id="IPR036890">
    <property type="entry name" value="HATPase_C_sf"/>
</dbReference>
<keyword evidence="6 11" id="KW-0418">Kinase</keyword>
<keyword evidence="7" id="KW-0067">ATP-binding</keyword>
<dbReference type="PROSITE" id="PS50112">
    <property type="entry name" value="PAS"/>
    <property type="match status" value="1"/>
</dbReference>
<dbReference type="InterPro" id="IPR036097">
    <property type="entry name" value="HisK_dim/P_sf"/>
</dbReference>
<dbReference type="SMART" id="SM00388">
    <property type="entry name" value="HisKA"/>
    <property type="match status" value="1"/>
</dbReference>
<dbReference type="PROSITE" id="PS50109">
    <property type="entry name" value="HIS_KIN"/>
    <property type="match status" value="1"/>
</dbReference>
<dbReference type="SUPFAM" id="SSF55874">
    <property type="entry name" value="ATPase domain of HSP90 chaperone/DNA topoisomerase II/histidine kinase"/>
    <property type="match status" value="1"/>
</dbReference>
<organism evidence="11 12">
    <name type="scientific">Rubinisphaera brasiliensis (strain ATCC 49424 / DSM 5305 / JCM 21570 / IAM 15109 / NBRC 103401 / IFAM 1448)</name>
    <name type="common">Planctomyces brasiliensis</name>
    <dbReference type="NCBI Taxonomy" id="756272"/>
    <lineage>
        <taxon>Bacteria</taxon>
        <taxon>Pseudomonadati</taxon>
        <taxon>Planctomycetota</taxon>
        <taxon>Planctomycetia</taxon>
        <taxon>Planctomycetales</taxon>
        <taxon>Planctomycetaceae</taxon>
        <taxon>Rubinisphaera</taxon>
    </lineage>
</organism>
<dbReference type="InterPro" id="IPR004358">
    <property type="entry name" value="Sig_transdc_His_kin-like_C"/>
</dbReference>
<dbReference type="Pfam" id="PF02518">
    <property type="entry name" value="HATPase_c"/>
    <property type="match status" value="1"/>
</dbReference>
<feature type="domain" description="PAS" evidence="10">
    <location>
        <begin position="36"/>
        <end position="106"/>
    </location>
</feature>
<evidence type="ECO:0000256" key="7">
    <source>
        <dbReference type="ARBA" id="ARBA00022840"/>
    </source>
</evidence>
<dbReference type="STRING" id="756272.Plabr_3248"/>
<dbReference type="Gene3D" id="3.30.565.10">
    <property type="entry name" value="Histidine kinase-like ATPase, C-terminal domain"/>
    <property type="match status" value="1"/>
</dbReference>
<comment type="catalytic activity">
    <reaction evidence="1">
        <text>ATP + protein L-histidine = ADP + protein N-phospho-L-histidine.</text>
        <dbReference type="EC" id="2.7.13.3"/>
    </reaction>
</comment>
<dbReference type="CDD" id="cd00130">
    <property type="entry name" value="PAS"/>
    <property type="match status" value="1"/>
</dbReference>
<dbReference type="SMART" id="SM00387">
    <property type="entry name" value="HATPase_c"/>
    <property type="match status" value="1"/>
</dbReference>
<dbReference type="KEGG" id="pbs:Plabr_3248"/>
<dbReference type="GO" id="GO:0000155">
    <property type="term" value="F:phosphorelay sensor kinase activity"/>
    <property type="evidence" value="ECO:0007669"/>
    <property type="project" value="InterPro"/>
</dbReference>
<feature type="domain" description="Histidine kinase" evidence="9">
    <location>
        <begin position="184"/>
        <end position="398"/>
    </location>
</feature>
<dbReference type="RefSeq" id="WP_013629565.1">
    <property type="nucleotide sequence ID" value="NC_015174.1"/>
</dbReference>
<evidence type="ECO:0000313" key="11">
    <source>
        <dbReference type="EMBL" id="ADY60845.1"/>
    </source>
</evidence>
<evidence type="ECO:0000259" key="10">
    <source>
        <dbReference type="PROSITE" id="PS50112"/>
    </source>
</evidence>
<evidence type="ECO:0000256" key="3">
    <source>
        <dbReference type="ARBA" id="ARBA00022553"/>
    </source>
</evidence>
<evidence type="ECO:0000313" key="12">
    <source>
        <dbReference type="Proteomes" id="UP000006860"/>
    </source>
</evidence>
<dbReference type="EC" id="2.7.13.3" evidence="2"/>
<keyword evidence="3" id="KW-0597">Phosphoprotein</keyword>
<evidence type="ECO:0000259" key="9">
    <source>
        <dbReference type="PROSITE" id="PS50109"/>
    </source>
</evidence>